<dbReference type="GO" id="GO:0016605">
    <property type="term" value="C:PML body"/>
    <property type="evidence" value="ECO:0007669"/>
    <property type="project" value="UniProtKB-SubCell"/>
</dbReference>
<evidence type="ECO:0000256" key="3">
    <source>
        <dbReference type="ARBA" id="ARBA00004496"/>
    </source>
</evidence>
<dbReference type="InterPro" id="IPR037381">
    <property type="entry name" value="RFWD3"/>
</dbReference>
<dbReference type="InterPro" id="IPR001680">
    <property type="entry name" value="WD40_rpt"/>
</dbReference>
<evidence type="ECO:0000256" key="14">
    <source>
        <dbReference type="ARBA" id="ARBA00023204"/>
    </source>
</evidence>
<dbReference type="GO" id="GO:0008270">
    <property type="term" value="F:zinc ion binding"/>
    <property type="evidence" value="ECO:0007669"/>
    <property type="project" value="UniProtKB-KW"/>
</dbReference>
<dbReference type="SUPFAM" id="SSF50978">
    <property type="entry name" value="WD40 repeat-like"/>
    <property type="match status" value="1"/>
</dbReference>
<evidence type="ECO:0000256" key="17">
    <source>
        <dbReference type="SAM" id="Coils"/>
    </source>
</evidence>
<evidence type="ECO:0000256" key="13">
    <source>
        <dbReference type="ARBA" id="ARBA00022833"/>
    </source>
</evidence>
<keyword evidence="11 16" id="KW-0863">Zinc-finger</keyword>
<dbReference type="EMBL" id="CAKKLH010000292">
    <property type="protein sequence ID" value="CAH0109335.1"/>
    <property type="molecule type" value="Genomic_DNA"/>
</dbReference>
<dbReference type="Proteomes" id="UP000789390">
    <property type="component" value="Unassembled WGS sequence"/>
</dbReference>
<evidence type="ECO:0000256" key="12">
    <source>
        <dbReference type="ARBA" id="ARBA00022786"/>
    </source>
</evidence>
<feature type="compositionally biased region" description="Acidic residues" evidence="18">
    <location>
        <begin position="91"/>
        <end position="100"/>
    </location>
</feature>
<accession>A0A8J2S0Z1</accession>
<dbReference type="Gene3D" id="3.30.40.10">
    <property type="entry name" value="Zinc/RING finger domain, C3HC4 (zinc finger)"/>
    <property type="match status" value="1"/>
</dbReference>
<keyword evidence="8" id="KW-0808">Transferase</keyword>
<keyword evidence="13" id="KW-0862">Zinc</keyword>
<dbReference type="InterPro" id="IPR001841">
    <property type="entry name" value="Znf_RING"/>
</dbReference>
<dbReference type="AlphaFoldDB" id="A0A8J2S0Z1"/>
<dbReference type="GO" id="GO:0036297">
    <property type="term" value="P:interstrand cross-link repair"/>
    <property type="evidence" value="ECO:0007669"/>
    <property type="project" value="InterPro"/>
</dbReference>
<dbReference type="OrthoDB" id="5600418at2759"/>
<dbReference type="PANTHER" id="PTHR16047:SF7">
    <property type="entry name" value="E3 UBIQUITIN-PROTEIN LIGASE RFWD3"/>
    <property type="match status" value="1"/>
</dbReference>
<evidence type="ECO:0000256" key="9">
    <source>
        <dbReference type="ARBA" id="ARBA00022737"/>
    </source>
</evidence>
<dbReference type="SMART" id="SM00184">
    <property type="entry name" value="RING"/>
    <property type="match status" value="1"/>
</dbReference>
<evidence type="ECO:0000256" key="11">
    <source>
        <dbReference type="ARBA" id="ARBA00022771"/>
    </source>
</evidence>
<evidence type="ECO:0000256" key="4">
    <source>
        <dbReference type="ARBA" id="ARBA00004906"/>
    </source>
</evidence>
<sequence length="629" mass="68695">MASDIDELAVSLVTADPDEVQVAGPSLEQRNQRASVIVVQPSSNENRVGTVELEITNEAQTDQDSHDSLAESSGPLSPILIRGRRRRPRDEDNDDEETEDGGPPSRKSKSDSAGGFIPEKEDKSAVDDEEDGQVCPVCFDVWSNSGSHRVVSLKCGHLFGQACIERWVHSGGKGARCPQCNESAQKKDIRPIYVRNLKAIDTTERDRALAALEQEKENRRRLELEYHKLQIQTTAKEQDILRLQQELQQCRAALSGACLAASGQGAELPLAGAGPLFGSQPPGILGRRLVLDSTLELCKEGQCRVMSYSEHLTLLVVSYAGTNSHLTGTGIKKINALGGFRPVGYIAVHRKPIRDMAFHLEQNDLLLTVSLDKTAKLVNVHSDISVTSYQCDAPLWSCAWNADNKYQFFVGTGTGKVLLYDMRKPGDAVECWSEPNSMSPVTGLAYLPFSPVTTFPRGGLFVQRLQSCVFHESRTDGFVPHTLPLDGSFTSFCIEPETRHFLASSRPSNAHPQARHTVCAPSWTPLGSDSSNGLCSSHAITTIQAGTQQKLLSRSCLLTAPGSTEGKQLMVAAHQEAAQCISLWDVNSSAVLQKLPCSDPVLDLLPIRVNGVHFVAALSEKNARFYKWT</sequence>
<dbReference type="PROSITE" id="PS50089">
    <property type="entry name" value="ZF_RING_2"/>
    <property type="match status" value="1"/>
</dbReference>
<dbReference type="InterPro" id="IPR036322">
    <property type="entry name" value="WD40_repeat_dom_sf"/>
</dbReference>
<evidence type="ECO:0000256" key="8">
    <source>
        <dbReference type="ARBA" id="ARBA00022679"/>
    </source>
</evidence>
<evidence type="ECO:0000313" key="21">
    <source>
        <dbReference type="Proteomes" id="UP000789390"/>
    </source>
</evidence>
<dbReference type="SMART" id="SM00320">
    <property type="entry name" value="WD40"/>
    <property type="match status" value="2"/>
</dbReference>
<organism evidence="20 21">
    <name type="scientific">Daphnia galeata</name>
    <dbReference type="NCBI Taxonomy" id="27404"/>
    <lineage>
        <taxon>Eukaryota</taxon>
        <taxon>Metazoa</taxon>
        <taxon>Ecdysozoa</taxon>
        <taxon>Arthropoda</taxon>
        <taxon>Crustacea</taxon>
        <taxon>Branchiopoda</taxon>
        <taxon>Diplostraca</taxon>
        <taxon>Cladocera</taxon>
        <taxon>Anomopoda</taxon>
        <taxon>Daphniidae</taxon>
        <taxon>Daphnia</taxon>
    </lineage>
</organism>
<dbReference type="Pfam" id="PF23419">
    <property type="entry name" value="WD40_RFWD3"/>
    <property type="match status" value="1"/>
</dbReference>
<dbReference type="Pfam" id="PF13639">
    <property type="entry name" value="zf-RING_2"/>
    <property type="match status" value="1"/>
</dbReference>
<evidence type="ECO:0000256" key="7">
    <source>
        <dbReference type="ARBA" id="ARBA00022574"/>
    </source>
</evidence>
<feature type="coiled-coil region" evidence="17">
    <location>
        <begin position="205"/>
        <end position="232"/>
    </location>
</feature>
<dbReference type="InterPro" id="IPR015943">
    <property type="entry name" value="WD40/YVTN_repeat-like_dom_sf"/>
</dbReference>
<gene>
    <name evidence="20" type="ORF">DGAL_LOCUS12809</name>
</gene>
<dbReference type="EC" id="2.3.2.27" evidence="5"/>
<evidence type="ECO:0000256" key="1">
    <source>
        <dbReference type="ARBA" id="ARBA00000900"/>
    </source>
</evidence>
<evidence type="ECO:0000256" key="5">
    <source>
        <dbReference type="ARBA" id="ARBA00012483"/>
    </source>
</evidence>
<evidence type="ECO:0000256" key="18">
    <source>
        <dbReference type="SAM" id="MobiDB-lite"/>
    </source>
</evidence>
<evidence type="ECO:0000256" key="2">
    <source>
        <dbReference type="ARBA" id="ARBA00004322"/>
    </source>
</evidence>
<dbReference type="PANTHER" id="PTHR16047">
    <property type="entry name" value="RFWD3 PROTEIN"/>
    <property type="match status" value="1"/>
</dbReference>
<keyword evidence="17" id="KW-0175">Coiled coil</keyword>
<dbReference type="GO" id="GO:0061630">
    <property type="term" value="F:ubiquitin protein ligase activity"/>
    <property type="evidence" value="ECO:0007669"/>
    <property type="project" value="UniProtKB-EC"/>
</dbReference>
<evidence type="ECO:0000256" key="10">
    <source>
        <dbReference type="ARBA" id="ARBA00022763"/>
    </source>
</evidence>
<dbReference type="CDD" id="cd16450">
    <property type="entry name" value="mRING-C3HGC3_RFWD3"/>
    <property type="match status" value="1"/>
</dbReference>
<dbReference type="InterPro" id="IPR056527">
    <property type="entry name" value="WD40_RFWD3"/>
</dbReference>
<evidence type="ECO:0000259" key="19">
    <source>
        <dbReference type="PROSITE" id="PS50089"/>
    </source>
</evidence>
<evidence type="ECO:0000256" key="15">
    <source>
        <dbReference type="ARBA" id="ARBA00023242"/>
    </source>
</evidence>
<keyword evidence="7" id="KW-0853">WD repeat</keyword>
<dbReference type="Gene3D" id="2.130.10.10">
    <property type="entry name" value="YVTN repeat-like/Quinoprotein amine dehydrogenase"/>
    <property type="match status" value="1"/>
</dbReference>
<keyword evidence="9" id="KW-0677">Repeat</keyword>
<dbReference type="SUPFAM" id="SSF57850">
    <property type="entry name" value="RING/U-box"/>
    <property type="match status" value="1"/>
</dbReference>
<keyword evidence="10" id="KW-0227">DNA damage</keyword>
<comment type="caution">
    <text evidence="20">The sequence shown here is derived from an EMBL/GenBank/DDBJ whole genome shotgun (WGS) entry which is preliminary data.</text>
</comment>
<reference evidence="20" key="1">
    <citation type="submission" date="2021-11" db="EMBL/GenBank/DDBJ databases">
        <authorList>
            <person name="Schell T."/>
        </authorList>
    </citation>
    <scope>NUCLEOTIDE SEQUENCE</scope>
    <source>
        <strain evidence="20">M5</strain>
    </source>
</reference>
<feature type="region of interest" description="Disordered" evidence="18">
    <location>
        <begin position="23"/>
        <end position="129"/>
    </location>
</feature>
<feature type="domain" description="RING-type" evidence="19">
    <location>
        <begin position="135"/>
        <end position="181"/>
    </location>
</feature>
<dbReference type="InterPro" id="IPR013083">
    <property type="entry name" value="Znf_RING/FYVE/PHD"/>
</dbReference>
<evidence type="ECO:0000256" key="16">
    <source>
        <dbReference type="PROSITE-ProRule" id="PRU00175"/>
    </source>
</evidence>
<keyword evidence="6" id="KW-0963">Cytoplasm</keyword>
<keyword evidence="15" id="KW-0539">Nucleus</keyword>
<comment type="pathway">
    <text evidence="4">Protein modification; protein ubiquitination.</text>
</comment>
<protein>
    <recommendedName>
        <fullName evidence="5">RING-type E3 ubiquitin transferase</fullName>
        <ecNumber evidence="5">2.3.2.27</ecNumber>
    </recommendedName>
</protein>
<comment type="catalytic activity">
    <reaction evidence="1">
        <text>S-ubiquitinyl-[E2 ubiquitin-conjugating enzyme]-L-cysteine + [acceptor protein]-L-lysine = [E2 ubiquitin-conjugating enzyme]-L-cysteine + N(6)-ubiquitinyl-[acceptor protein]-L-lysine.</text>
        <dbReference type="EC" id="2.3.2.27"/>
    </reaction>
</comment>
<feature type="compositionally biased region" description="Polar residues" evidence="18">
    <location>
        <begin position="28"/>
        <end position="47"/>
    </location>
</feature>
<proteinExistence type="predicted"/>
<dbReference type="GO" id="GO:0016567">
    <property type="term" value="P:protein ubiquitination"/>
    <property type="evidence" value="ECO:0007669"/>
    <property type="project" value="InterPro"/>
</dbReference>
<dbReference type="GO" id="GO:0005737">
    <property type="term" value="C:cytoplasm"/>
    <property type="evidence" value="ECO:0007669"/>
    <property type="project" value="UniProtKB-SubCell"/>
</dbReference>
<evidence type="ECO:0000313" key="20">
    <source>
        <dbReference type="EMBL" id="CAH0109335.1"/>
    </source>
</evidence>
<keyword evidence="21" id="KW-1185">Reference proteome</keyword>
<comment type="subcellular location">
    <subcellularLocation>
        <location evidence="3">Cytoplasm</location>
    </subcellularLocation>
    <subcellularLocation>
        <location evidence="2">Nucleus</location>
        <location evidence="2">PML body</location>
    </subcellularLocation>
</comment>
<evidence type="ECO:0000256" key="6">
    <source>
        <dbReference type="ARBA" id="ARBA00022490"/>
    </source>
</evidence>
<keyword evidence="12" id="KW-0833">Ubl conjugation pathway</keyword>
<name>A0A8J2S0Z1_9CRUS</name>
<keyword evidence="14" id="KW-0234">DNA repair</keyword>
<keyword evidence="11 16" id="KW-0479">Metal-binding</keyword>